<dbReference type="AlphaFoldDB" id="A0AAV5VHL5"/>
<organism evidence="1 2">
    <name type="scientific">Pristionchus fissidentatus</name>
    <dbReference type="NCBI Taxonomy" id="1538716"/>
    <lineage>
        <taxon>Eukaryota</taxon>
        <taxon>Metazoa</taxon>
        <taxon>Ecdysozoa</taxon>
        <taxon>Nematoda</taxon>
        <taxon>Chromadorea</taxon>
        <taxon>Rhabditida</taxon>
        <taxon>Rhabditina</taxon>
        <taxon>Diplogasteromorpha</taxon>
        <taxon>Diplogasteroidea</taxon>
        <taxon>Neodiplogasteridae</taxon>
        <taxon>Pristionchus</taxon>
    </lineage>
</organism>
<comment type="caution">
    <text evidence="1">The sequence shown here is derived from an EMBL/GenBank/DDBJ whole genome shotgun (WGS) entry which is preliminary data.</text>
</comment>
<accession>A0AAV5VHL5</accession>
<keyword evidence="2" id="KW-1185">Reference proteome</keyword>
<evidence type="ECO:0000313" key="1">
    <source>
        <dbReference type="EMBL" id="GMT18828.1"/>
    </source>
</evidence>
<name>A0AAV5VHL5_9BILA</name>
<sequence>WNNLKSHKCTSRKNELGEILITSSVHYNSDVCYSEVLADYLRFCFTYIFRCYVLLLRTVKIVTERSLEKEFRILFRKMIGTSLYAFEDFFSIFRVNHILNYTFKILFFGKIQPKKRTIKNEAIHMVSN</sequence>
<protein>
    <submittedName>
        <fullName evidence="1">Uncharacterized protein</fullName>
    </submittedName>
</protein>
<gene>
    <name evidence="1" type="ORF">PFISCL1PPCAC_10125</name>
</gene>
<dbReference type="Proteomes" id="UP001432322">
    <property type="component" value="Unassembled WGS sequence"/>
</dbReference>
<evidence type="ECO:0000313" key="2">
    <source>
        <dbReference type="Proteomes" id="UP001432322"/>
    </source>
</evidence>
<proteinExistence type="predicted"/>
<dbReference type="EMBL" id="BTSY01000003">
    <property type="protein sequence ID" value="GMT18828.1"/>
    <property type="molecule type" value="Genomic_DNA"/>
</dbReference>
<feature type="non-terminal residue" evidence="1">
    <location>
        <position position="128"/>
    </location>
</feature>
<feature type="non-terminal residue" evidence="1">
    <location>
        <position position="1"/>
    </location>
</feature>
<reference evidence="1" key="1">
    <citation type="submission" date="2023-10" db="EMBL/GenBank/DDBJ databases">
        <title>Genome assembly of Pristionchus species.</title>
        <authorList>
            <person name="Yoshida K."/>
            <person name="Sommer R.J."/>
        </authorList>
    </citation>
    <scope>NUCLEOTIDE SEQUENCE</scope>
    <source>
        <strain evidence="1">RS5133</strain>
    </source>
</reference>